<keyword evidence="1" id="KW-0540">Nuclease</keyword>
<proteinExistence type="predicted"/>
<evidence type="ECO:0000313" key="2">
    <source>
        <dbReference type="Proteomes" id="UP000717364"/>
    </source>
</evidence>
<reference evidence="1" key="1">
    <citation type="submission" date="2020-11" db="EMBL/GenBank/DDBJ databases">
        <authorList>
            <person name="Konstantinou D."/>
            <person name="Gkelis S."/>
            <person name="Popin R."/>
            <person name="Fewer D."/>
            <person name="Sivonen K."/>
        </authorList>
    </citation>
    <scope>NUCLEOTIDE SEQUENCE</scope>
    <source>
        <strain evidence="1">TAU-MAC 1115</strain>
    </source>
</reference>
<dbReference type="EMBL" id="JADOES010000030">
    <property type="protein sequence ID" value="MBT9316642.1"/>
    <property type="molecule type" value="Genomic_DNA"/>
</dbReference>
<keyword evidence="2" id="KW-1185">Reference proteome</keyword>
<dbReference type="AlphaFoldDB" id="A0A947DGG9"/>
<comment type="caution">
    <text evidence="1">The sequence shown here is derived from an EMBL/GenBank/DDBJ whole genome shotgun (WGS) entry which is preliminary data.</text>
</comment>
<dbReference type="Proteomes" id="UP000717364">
    <property type="component" value="Unassembled WGS sequence"/>
</dbReference>
<organism evidence="1 2">
    <name type="scientific">Leptothoe spongobia TAU-MAC 1115</name>
    <dbReference type="NCBI Taxonomy" id="1967444"/>
    <lineage>
        <taxon>Bacteria</taxon>
        <taxon>Bacillati</taxon>
        <taxon>Cyanobacteriota</taxon>
        <taxon>Cyanophyceae</taxon>
        <taxon>Nodosilineales</taxon>
        <taxon>Cymatolegaceae</taxon>
        <taxon>Leptothoe</taxon>
        <taxon>Leptothoe spongobia</taxon>
    </lineage>
</organism>
<sequence length="211" mass="24007">MVQTIPASKITLYDLERRFQLKQTNESSFFKEWQEELPPLTDIEKQRLTRIQATVANLERRSLLENTVKLAVLAPLLDLAGLFLPPFYVSTEDAVNIEATDNNLIVQGRIDILVLKEQLWVLVIESKRAEFSPKVGIPQALSYMLAAPDRELPLYGLVTNGTDFVFLKLVFEDGPHYSRSRQFILDQDQDLAKVLQILKHLAKIVAQTATT</sequence>
<gene>
    <name evidence="1" type="ORF">IXB50_14535</name>
</gene>
<name>A0A947DGG9_9CYAN</name>
<dbReference type="GO" id="GO:0004519">
    <property type="term" value="F:endonuclease activity"/>
    <property type="evidence" value="ECO:0007669"/>
    <property type="project" value="UniProtKB-KW"/>
</dbReference>
<keyword evidence="1" id="KW-0378">Hydrolase</keyword>
<keyword evidence="1" id="KW-0255">Endonuclease</keyword>
<dbReference type="Gene3D" id="3.90.1570.30">
    <property type="match status" value="1"/>
</dbReference>
<accession>A0A947DGG9</accession>
<protein>
    <submittedName>
        <fullName evidence="1">Restriction endonuclease subunit R</fullName>
    </submittedName>
</protein>
<evidence type="ECO:0000313" key="1">
    <source>
        <dbReference type="EMBL" id="MBT9316642.1"/>
    </source>
</evidence>
<dbReference type="RefSeq" id="WP_326520807.1">
    <property type="nucleotide sequence ID" value="NZ_JADOES010000030.1"/>
</dbReference>
<reference evidence="1" key="2">
    <citation type="journal article" date="2021" name="Mar. Drugs">
        <title>Genome Reduction and Secondary Metabolism of the Marine Sponge-Associated Cyanobacterium Leptothoe.</title>
        <authorList>
            <person name="Konstantinou D."/>
            <person name="Popin R.V."/>
            <person name="Fewer D.P."/>
            <person name="Sivonen K."/>
            <person name="Gkelis S."/>
        </authorList>
    </citation>
    <scope>NUCLEOTIDE SEQUENCE</scope>
    <source>
        <strain evidence="1">TAU-MAC 1115</strain>
    </source>
</reference>